<dbReference type="InterPro" id="IPR011059">
    <property type="entry name" value="Metal-dep_hydrolase_composite"/>
</dbReference>
<organism evidence="1 2">
    <name type="scientific">Didymella glomerata</name>
    <dbReference type="NCBI Taxonomy" id="749621"/>
    <lineage>
        <taxon>Eukaryota</taxon>
        <taxon>Fungi</taxon>
        <taxon>Dikarya</taxon>
        <taxon>Ascomycota</taxon>
        <taxon>Pezizomycotina</taxon>
        <taxon>Dothideomycetes</taxon>
        <taxon>Pleosporomycetidae</taxon>
        <taxon>Pleosporales</taxon>
        <taxon>Pleosporineae</taxon>
        <taxon>Didymellaceae</taxon>
        <taxon>Didymella</taxon>
    </lineage>
</organism>
<dbReference type="EMBL" id="JAPEUV010000028">
    <property type="protein sequence ID" value="KAJ4338684.1"/>
    <property type="molecule type" value="Genomic_DNA"/>
</dbReference>
<reference evidence="1" key="1">
    <citation type="submission" date="2022-10" db="EMBL/GenBank/DDBJ databases">
        <title>Tapping the CABI collections for fungal endophytes: first genome assemblies for Collariella, Neodidymelliopsis, Ascochyta clinopodiicola, Didymella pomorum, Didymosphaeria variabile, Neocosmospora piperis and Neocucurbitaria cava.</title>
        <authorList>
            <person name="Hill R."/>
        </authorList>
    </citation>
    <scope>NUCLEOTIDE SEQUENCE</scope>
    <source>
        <strain evidence="1">IMI 360193</strain>
    </source>
</reference>
<gene>
    <name evidence="1" type="ORF">N0V87_003808</name>
</gene>
<accession>A0A9W8X1L7</accession>
<proteinExistence type="predicted"/>
<name>A0A9W8X1L7_9PLEO</name>
<protein>
    <submittedName>
        <fullName evidence="1">Uncharacterized protein</fullName>
    </submittedName>
</protein>
<evidence type="ECO:0000313" key="1">
    <source>
        <dbReference type="EMBL" id="KAJ4338684.1"/>
    </source>
</evidence>
<dbReference type="Gene3D" id="2.30.40.10">
    <property type="entry name" value="Urease, subunit C, domain 1"/>
    <property type="match status" value="1"/>
</dbReference>
<dbReference type="Gene3D" id="3.20.20.140">
    <property type="entry name" value="Metal-dependent hydrolases"/>
    <property type="match status" value="1"/>
</dbReference>
<dbReference type="GO" id="GO:0016810">
    <property type="term" value="F:hydrolase activity, acting on carbon-nitrogen (but not peptide) bonds"/>
    <property type="evidence" value="ECO:0007669"/>
    <property type="project" value="InterPro"/>
</dbReference>
<evidence type="ECO:0000313" key="2">
    <source>
        <dbReference type="Proteomes" id="UP001140562"/>
    </source>
</evidence>
<comment type="caution">
    <text evidence="1">The sequence shown here is derived from an EMBL/GenBank/DDBJ whole genome shotgun (WGS) entry which is preliminary data.</text>
</comment>
<dbReference type="Proteomes" id="UP001140562">
    <property type="component" value="Unassembled WGS sequence"/>
</dbReference>
<dbReference type="OrthoDB" id="194468at2759"/>
<sequence length="154" mass="16342">MLDAGDVRFTDPRTICFNPGYILHGDPCANAAVVVNGTGKFLIPGFTDSHLHLTDAESIGSFTPYSLTTAIHVNCGSATQCNIMRHQPALAQFFSAGKSAVGKNSSNEATDPTRPGDTLIYLDTNVTQFIAAQLVGGADFHKITAEVNEPSTQQ</sequence>
<dbReference type="AlphaFoldDB" id="A0A9W8X1L7"/>
<keyword evidence="2" id="KW-1185">Reference proteome</keyword>